<accession>A0A1K0GGZ6</accession>
<organism evidence="1 2">
    <name type="scientific">Couchioplanes caeruleus subsp. caeruleus</name>
    <dbReference type="NCBI Taxonomy" id="56427"/>
    <lineage>
        <taxon>Bacteria</taxon>
        <taxon>Bacillati</taxon>
        <taxon>Actinomycetota</taxon>
        <taxon>Actinomycetes</taxon>
        <taxon>Micromonosporales</taxon>
        <taxon>Micromonosporaceae</taxon>
        <taxon>Couchioplanes</taxon>
    </lineage>
</organism>
<evidence type="ECO:0000313" key="1">
    <source>
        <dbReference type="EMBL" id="OJF10148.1"/>
    </source>
</evidence>
<dbReference type="Pfam" id="PF20329">
    <property type="entry name" value="DUF6624"/>
    <property type="match status" value="1"/>
</dbReference>
<comment type="caution">
    <text evidence="1">The sequence shown here is derived from an EMBL/GenBank/DDBJ whole genome shotgun (WGS) entry which is preliminary data.</text>
</comment>
<sequence length="166" mass="18374">MTDDALAQELIDMTEQDRKLQSGALSDDFTAQLAHRRVTVHNGDRLAKILDNHGWPTISSVGVEAARRAWLVAQHADGQLDLQRKALTLMTQAVEAGDADPQHLAMLRDRVMVNEGRRQIYGTQIAGVVDGAPVPWPCEDPERMDERRAEVGLDPFLVHVTKHAPA</sequence>
<dbReference type="EMBL" id="MEIA01000516">
    <property type="protein sequence ID" value="OJF10148.1"/>
    <property type="molecule type" value="Genomic_DNA"/>
</dbReference>
<evidence type="ECO:0000313" key="2">
    <source>
        <dbReference type="Proteomes" id="UP000182486"/>
    </source>
</evidence>
<dbReference type="AlphaFoldDB" id="A0A1K0GGZ6"/>
<dbReference type="Proteomes" id="UP000182486">
    <property type="component" value="Unassembled WGS sequence"/>
</dbReference>
<reference evidence="1 2" key="1">
    <citation type="submission" date="2016-09" db="EMBL/GenBank/DDBJ databases">
        <title>Couchioplanes caeruleus draft genome sequence.</title>
        <authorList>
            <person name="Sheehan J."/>
            <person name="Caffrey P."/>
        </authorList>
    </citation>
    <scope>NUCLEOTIDE SEQUENCE [LARGE SCALE GENOMIC DNA]</scope>
    <source>
        <strain evidence="1 2">DSM 43634</strain>
    </source>
</reference>
<proteinExistence type="predicted"/>
<name>A0A1K0GGZ6_9ACTN</name>
<protein>
    <submittedName>
        <fullName evidence="1">Uncharacterized protein</fullName>
    </submittedName>
</protein>
<keyword evidence="2" id="KW-1185">Reference proteome</keyword>
<dbReference type="InterPro" id="IPR046732">
    <property type="entry name" value="DUF6624"/>
</dbReference>
<gene>
    <name evidence="1" type="ORF">BG844_33705</name>
</gene>
<dbReference type="RefSeq" id="WP_071809467.1">
    <property type="nucleotide sequence ID" value="NZ_MEIA01000516.1"/>
</dbReference>